<sequence length="459" mass="51153">MKVAIIGGGITGLTAAYYLQKEIMTNHLNMEYELFEETSQLGGKIKTDHYNGFVIEQGPDSFLARKESASKLAKEVGLKDELISNNKGQAYVLKGQSLHPIPMGAVMGIPTKLGPFLTTGLFSVSGKLRAGADFFLPKSASKKDQSLGKFFRRRLGSEVVDHLIEPLLSGIYAGNMDRLSLQATFPQFYDMEQQYRSLILGMKETRPEAQPGQGQKKGGFLTLTKGLQSFVEGIENHLDEDAVHKNQSLEKITKTDHQYQLHFADGEIKLFDKVILTTPHHVTAELLEDTQVQEHLQSIPSTSVATVAMAFDEDQISSDFDGTGFVVSKKSGYTITACTWLHKKWEHSTPKGKALLRCFVGKPGGEYIVDKEDDDIVDTVLKDLNRIMKVEGYPEYYKVTRWHNAMPQYEVGHYKKLEEIKDKMETDFPGIYVAGAAYGGVGLPDCINQGEKIVEEIIK</sequence>
<dbReference type="InterPro" id="IPR004572">
    <property type="entry name" value="Protoporphyrinogen_oxidase"/>
</dbReference>
<dbReference type="PANTHER" id="PTHR42923:SF3">
    <property type="entry name" value="PROTOPORPHYRINOGEN OXIDASE"/>
    <property type="match status" value="1"/>
</dbReference>
<proteinExistence type="inferred from homology"/>
<evidence type="ECO:0000256" key="11">
    <source>
        <dbReference type="RuleBase" id="RU364052"/>
    </source>
</evidence>
<reference evidence="13 14" key="1">
    <citation type="submission" date="2018-10" db="EMBL/GenBank/DDBJ databases">
        <title>Draft genome sequence of Bacillus salarius IM0101, isolated from a hypersaline soil in Inner Mongolia, China.</title>
        <authorList>
            <person name="Yamprayoonswat W."/>
            <person name="Boonvisut S."/>
            <person name="Jumpathong W."/>
            <person name="Sittihan S."/>
            <person name="Ruangsuj P."/>
            <person name="Wanthongcharoen S."/>
            <person name="Thongpramul N."/>
            <person name="Pimmason S."/>
            <person name="Yu B."/>
            <person name="Yasawong M."/>
        </authorList>
    </citation>
    <scope>NUCLEOTIDE SEQUENCE [LARGE SCALE GENOMIC DNA]</scope>
    <source>
        <strain evidence="13 14">IM0101</strain>
    </source>
</reference>
<dbReference type="Gene3D" id="1.10.3110.10">
    <property type="entry name" value="protoporphyrinogen ix oxidase, domain 3"/>
    <property type="match status" value="1"/>
</dbReference>
<dbReference type="Gene3D" id="3.50.50.60">
    <property type="entry name" value="FAD/NAD(P)-binding domain"/>
    <property type="match status" value="1"/>
</dbReference>
<dbReference type="SUPFAM" id="SSF51905">
    <property type="entry name" value="FAD/NAD(P)-binding domain"/>
    <property type="match status" value="1"/>
</dbReference>
<comment type="cofactor">
    <cofactor evidence="2 11">
        <name>FAD</name>
        <dbReference type="ChEBI" id="CHEBI:57692"/>
    </cofactor>
</comment>
<evidence type="ECO:0000256" key="10">
    <source>
        <dbReference type="ARBA" id="ARBA00023133"/>
    </source>
</evidence>
<accession>A0A428MTQ2</accession>
<evidence type="ECO:0000256" key="8">
    <source>
        <dbReference type="ARBA" id="ARBA00022827"/>
    </source>
</evidence>
<comment type="function">
    <text evidence="11">Involved in coproporphyrin-dependent heme b biosynthesis. Catalyzes the oxidation of coproporphyrinogen III to coproporphyrin III.</text>
</comment>
<evidence type="ECO:0000256" key="7">
    <source>
        <dbReference type="ARBA" id="ARBA00022630"/>
    </source>
</evidence>
<dbReference type="GO" id="GO:0005737">
    <property type="term" value="C:cytoplasm"/>
    <property type="evidence" value="ECO:0007669"/>
    <property type="project" value="UniProtKB-SubCell"/>
</dbReference>
<dbReference type="NCBIfam" id="NF008845">
    <property type="entry name" value="PRK11883.1-5"/>
    <property type="match status" value="1"/>
</dbReference>
<feature type="domain" description="Amine oxidase" evidence="12">
    <location>
        <begin position="10"/>
        <end position="458"/>
    </location>
</feature>
<comment type="pathway">
    <text evidence="3 11">Porphyrin-containing compound metabolism; protoheme biosynthesis.</text>
</comment>
<keyword evidence="14" id="KW-1185">Reference proteome</keyword>
<evidence type="ECO:0000256" key="6">
    <source>
        <dbReference type="ARBA" id="ARBA00019046"/>
    </source>
</evidence>
<evidence type="ECO:0000256" key="5">
    <source>
        <dbReference type="ARBA" id="ARBA00012402"/>
    </source>
</evidence>
<evidence type="ECO:0000256" key="1">
    <source>
        <dbReference type="ARBA" id="ARBA00001755"/>
    </source>
</evidence>
<dbReference type="UniPathway" id="UPA00252"/>
<dbReference type="PANTHER" id="PTHR42923">
    <property type="entry name" value="PROTOPORPHYRINOGEN OXIDASE"/>
    <property type="match status" value="1"/>
</dbReference>
<name>A0A428MTQ2_9BACI</name>
<dbReference type="EC" id="1.3.3.15" evidence="5 11"/>
<evidence type="ECO:0000256" key="4">
    <source>
        <dbReference type="ARBA" id="ARBA00008310"/>
    </source>
</evidence>
<evidence type="ECO:0000313" key="13">
    <source>
        <dbReference type="EMBL" id="RSL29507.1"/>
    </source>
</evidence>
<dbReference type="Gene3D" id="3.90.660.20">
    <property type="entry name" value="Protoporphyrinogen oxidase, mitochondrial, domain 2"/>
    <property type="match status" value="1"/>
</dbReference>
<evidence type="ECO:0000313" key="14">
    <source>
        <dbReference type="Proteomes" id="UP000275076"/>
    </source>
</evidence>
<dbReference type="EMBL" id="RBVX01000063">
    <property type="protein sequence ID" value="RSL29507.1"/>
    <property type="molecule type" value="Genomic_DNA"/>
</dbReference>
<comment type="catalytic activity">
    <reaction evidence="1">
        <text>coproporphyrinogen III + 3 O2 = coproporphyrin III + 3 H2O2</text>
        <dbReference type="Rhea" id="RHEA:43436"/>
        <dbReference type="ChEBI" id="CHEBI:15379"/>
        <dbReference type="ChEBI" id="CHEBI:16240"/>
        <dbReference type="ChEBI" id="CHEBI:57309"/>
        <dbReference type="ChEBI" id="CHEBI:131725"/>
        <dbReference type="EC" id="1.3.3.15"/>
    </reaction>
    <physiologicalReaction direction="left-to-right" evidence="1">
        <dbReference type="Rhea" id="RHEA:43437"/>
    </physiologicalReaction>
</comment>
<dbReference type="OrthoDB" id="9805195at2"/>
<evidence type="ECO:0000256" key="9">
    <source>
        <dbReference type="ARBA" id="ARBA00023002"/>
    </source>
</evidence>
<protein>
    <recommendedName>
        <fullName evidence="6 11">Coproporphyrinogen III oxidase</fullName>
        <ecNumber evidence="5 11">1.3.3.15</ecNumber>
    </recommendedName>
</protein>
<organism evidence="13 14">
    <name type="scientific">Salibacterium salarium</name>
    <dbReference type="NCBI Taxonomy" id="284579"/>
    <lineage>
        <taxon>Bacteria</taxon>
        <taxon>Bacillati</taxon>
        <taxon>Bacillota</taxon>
        <taxon>Bacilli</taxon>
        <taxon>Bacillales</taxon>
        <taxon>Bacillaceae</taxon>
    </lineage>
</organism>
<dbReference type="Pfam" id="PF01593">
    <property type="entry name" value="Amino_oxidase"/>
    <property type="match status" value="1"/>
</dbReference>
<evidence type="ECO:0000256" key="3">
    <source>
        <dbReference type="ARBA" id="ARBA00004744"/>
    </source>
</evidence>
<keyword evidence="7 11" id="KW-0285">Flavoprotein</keyword>
<keyword evidence="11" id="KW-0963">Cytoplasm</keyword>
<evidence type="ECO:0000256" key="2">
    <source>
        <dbReference type="ARBA" id="ARBA00001974"/>
    </source>
</evidence>
<dbReference type="RefSeq" id="WP_125562378.1">
    <property type="nucleotide sequence ID" value="NZ_RBVX01000063.1"/>
</dbReference>
<keyword evidence="8 11" id="KW-0274">FAD</keyword>
<dbReference type="GO" id="GO:0006783">
    <property type="term" value="P:heme biosynthetic process"/>
    <property type="evidence" value="ECO:0007669"/>
    <property type="project" value="UniProtKB-UniRule"/>
</dbReference>
<dbReference type="Proteomes" id="UP000275076">
    <property type="component" value="Unassembled WGS sequence"/>
</dbReference>
<comment type="subcellular location">
    <subcellularLocation>
        <location evidence="11">Cytoplasm</location>
    </subcellularLocation>
</comment>
<dbReference type="NCBIfam" id="TIGR00562">
    <property type="entry name" value="proto_IX_ox"/>
    <property type="match status" value="1"/>
</dbReference>
<comment type="caution">
    <text evidence="13">The sequence shown here is derived from an EMBL/GenBank/DDBJ whole genome shotgun (WGS) entry which is preliminary data.</text>
</comment>
<dbReference type="AlphaFoldDB" id="A0A428MTQ2"/>
<comment type="similarity">
    <text evidence="4 11">Belongs to the protoporphyrinogen/coproporphyrinogen oxidase family. Coproporphyrinogen III oxidase subfamily.</text>
</comment>
<keyword evidence="10 11" id="KW-0350">Heme biosynthesis</keyword>
<dbReference type="SUPFAM" id="SSF54373">
    <property type="entry name" value="FAD-linked reductases, C-terminal domain"/>
    <property type="match status" value="1"/>
</dbReference>
<dbReference type="InterPro" id="IPR050464">
    <property type="entry name" value="Zeta_carotene_desat/Oxidored"/>
</dbReference>
<dbReference type="InterPro" id="IPR002937">
    <property type="entry name" value="Amino_oxidase"/>
</dbReference>
<dbReference type="GO" id="GO:0004729">
    <property type="term" value="F:oxygen-dependent protoporphyrinogen oxidase activity"/>
    <property type="evidence" value="ECO:0007669"/>
    <property type="project" value="UniProtKB-UniRule"/>
</dbReference>
<gene>
    <name evidence="13" type="primary">hemY</name>
    <name evidence="13" type="ORF">D7Z54_30800</name>
</gene>
<keyword evidence="9 11" id="KW-0560">Oxidoreductase</keyword>
<dbReference type="InterPro" id="IPR036188">
    <property type="entry name" value="FAD/NAD-bd_sf"/>
</dbReference>
<evidence type="ECO:0000259" key="12">
    <source>
        <dbReference type="Pfam" id="PF01593"/>
    </source>
</evidence>